<dbReference type="InterPro" id="IPR029787">
    <property type="entry name" value="Nucleotide_cyclase"/>
</dbReference>
<dbReference type="AlphaFoldDB" id="A0A6I6DEP8"/>
<evidence type="ECO:0000256" key="1">
    <source>
        <dbReference type="SAM" id="Phobius"/>
    </source>
</evidence>
<dbReference type="InterPro" id="IPR050469">
    <property type="entry name" value="Diguanylate_Cyclase"/>
</dbReference>
<dbReference type="PROSITE" id="PS50887">
    <property type="entry name" value="GGDEF"/>
    <property type="match status" value="1"/>
</dbReference>
<dbReference type="SMART" id="SM00267">
    <property type="entry name" value="GGDEF"/>
    <property type="match status" value="1"/>
</dbReference>
<dbReference type="PANTHER" id="PTHR45138">
    <property type="entry name" value="REGULATORY COMPONENTS OF SENSORY TRANSDUCTION SYSTEM"/>
    <property type="match status" value="1"/>
</dbReference>
<name>A0A6I6DEP8_9FIRM</name>
<dbReference type="EMBL" id="CP046457">
    <property type="protein sequence ID" value="QGT99482.1"/>
    <property type="molecule type" value="Genomic_DNA"/>
</dbReference>
<protein>
    <submittedName>
        <fullName evidence="3">Diguanylate cyclase/phosphodiesterase (GGDEF &amp; EAL domains) with PAS/PAC sensor(S)</fullName>
    </submittedName>
</protein>
<keyword evidence="1" id="KW-0812">Transmembrane</keyword>
<dbReference type="GO" id="GO:0052621">
    <property type="term" value="F:diguanylate cyclase activity"/>
    <property type="evidence" value="ECO:0007669"/>
    <property type="project" value="TreeGrafter"/>
</dbReference>
<dbReference type="InterPro" id="IPR043128">
    <property type="entry name" value="Rev_trsase/Diguanyl_cyclase"/>
</dbReference>
<dbReference type="OrthoDB" id="9783388at2"/>
<proteinExistence type="predicted"/>
<evidence type="ECO:0000313" key="4">
    <source>
        <dbReference type="Proteomes" id="UP000426444"/>
    </source>
</evidence>
<dbReference type="GO" id="GO:1902201">
    <property type="term" value="P:negative regulation of bacterial-type flagellum-dependent cell motility"/>
    <property type="evidence" value="ECO:0007669"/>
    <property type="project" value="TreeGrafter"/>
</dbReference>
<dbReference type="RefSeq" id="WP_156203374.1">
    <property type="nucleotide sequence ID" value="NZ_CP046457.1"/>
</dbReference>
<dbReference type="SUPFAM" id="SSF55073">
    <property type="entry name" value="Nucleotide cyclase"/>
    <property type="match status" value="1"/>
</dbReference>
<sequence length="250" mass="28608">MFDFLLLDRTIFVFTRTAIILGLISILITFMKIELINWDKQLMMLFIVGFLLITISILSSQVMEGVSYKNVLEFLLASGIILLAISVNKALKKLAYIATYDSLTGIYNKNNLKRILKKCVKKAKKDNSSLSVIFMDINNFKNVNDNLGHEIGDKFLQKLVKTIKSNIRKRDLFIRYGGDEFILILPDTNIIDAKEIEERIVTALNNSELSVYGVSLGIGIANYPEDTYDIEELISFADRRMYQNKQQIKN</sequence>
<dbReference type="Gene3D" id="3.30.70.270">
    <property type="match status" value="1"/>
</dbReference>
<dbReference type="NCBIfam" id="TIGR00254">
    <property type="entry name" value="GGDEF"/>
    <property type="match status" value="1"/>
</dbReference>
<dbReference type="Proteomes" id="UP000426444">
    <property type="component" value="Chromosome"/>
</dbReference>
<feature type="transmembrane region" description="Helical" evidence="1">
    <location>
        <begin position="74"/>
        <end position="91"/>
    </location>
</feature>
<feature type="transmembrane region" description="Helical" evidence="1">
    <location>
        <begin position="12"/>
        <end position="30"/>
    </location>
</feature>
<gene>
    <name evidence="3" type="ORF">SYNTR_0889</name>
</gene>
<dbReference type="CDD" id="cd01949">
    <property type="entry name" value="GGDEF"/>
    <property type="match status" value="1"/>
</dbReference>
<evidence type="ECO:0000313" key="3">
    <source>
        <dbReference type="EMBL" id="QGT99482.1"/>
    </source>
</evidence>
<dbReference type="GO" id="GO:0005886">
    <property type="term" value="C:plasma membrane"/>
    <property type="evidence" value="ECO:0007669"/>
    <property type="project" value="TreeGrafter"/>
</dbReference>
<keyword evidence="4" id="KW-1185">Reference proteome</keyword>
<dbReference type="Pfam" id="PF00990">
    <property type="entry name" value="GGDEF"/>
    <property type="match status" value="1"/>
</dbReference>
<evidence type="ECO:0000259" key="2">
    <source>
        <dbReference type="PROSITE" id="PS50887"/>
    </source>
</evidence>
<keyword evidence="1" id="KW-0472">Membrane</keyword>
<reference evidence="4" key="1">
    <citation type="journal article" date="2019" name="Microbiology">
        <title>Complete Genome Sequence of an Uncultured Bacterium of the Candidate Phylum Bipolaricaulota.</title>
        <authorList>
            <person name="Kadnikov V.V."/>
            <person name="Mardanov A.V."/>
            <person name="Beletsky A.V."/>
            <person name="Frank Y.A."/>
            <person name="Karnachuk O.V."/>
            <person name="Ravin N.V."/>
        </authorList>
    </citation>
    <scope>NUCLEOTIDE SEQUENCE [LARGE SCALE GENOMIC DNA]</scope>
</reference>
<dbReference type="InterPro" id="IPR000160">
    <property type="entry name" value="GGDEF_dom"/>
</dbReference>
<accession>A0A6I6DEP8</accession>
<feature type="domain" description="GGDEF" evidence="2">
    <location>
        <begin position="128"/>
        <end position="250"/>
    </location>
</feature>
<dbReference type="KEGG" id="salq:SYNTR_0889"/>
<organism evidence="3 4">
    <name type="scientific">Candidatus Syntrophocurvum alkaliphilum</name>
    <dbReference type="NCBI Taxonomy" id="2293317"/>
    <lineage>
        <taxon>Bacteria</taxon>
        <taxon>Bacillati</taxon>
        <taxon>Bacillota</taxon>
        <taxon>Clostridia</taxon>
        <taxon>Eubacteriales</taxon>
        <taxon>Syntrophomonadaceae</taxon>
        <taxon>Candidatus Syntrophocurvum</taxon>
    </lineage>
</organism>
<dbReference type="FunFam" id="3.30.70.270:FF:000001">
    <property type="entry name" value="Diguanylate cyclase domain protein"/>
    <property type="match status" value="1"/>
</dbReference>
<keyword evidence="1" id="KW-1133">Transmembrane helix</keyword>
<feature type="transmembrane region" description="Helical" evidence="1">
    <location>
        <begin position="42"/>
        <end position="62"/>
    </location>
</feature>
<dbReference type="GO" id="GO:0043709">
    <property type="term" value="P:cell adhesion involved in single-species biofilm formation"/>
    <property type="evidence" value="ECO:0007669"/>
    <property type="project" value="TreeGrafter"/>
</dbReference>
<dbReference type="PANTHER" id="PTHR45138:SF6">
    <property type="entry name" value="DIGUANYLATE CYCLASE DGCN"/>
    <property type="match status" value="1"/>
</dbReference>